<reference evidence="3 4" key="1">
    <citation type="submission" date="2010-05" db="EMBL/GenBank/DDBJ databases">
        <title>The Genome Sequence of Thecamonas trahens ATCC 50062.</title>
        <authorList>
            <consortium name="The Broad Institute Genome Sequencing Platform"/>
            <person name="Russ C."/>
            <person name="Cuomo C."/>
            <person name="Shea T."/>
            <person name="Young S.K."/>
            <person name="Zeng Q."/>
            <person name="Koehrsen M."/>
            <person name="Haas B."/>
            <person name="Borodovsky M."/>
            <person name="Guigo R."/>
            <person name="Alvarado L."/>
            <person name="Berlin A."/>
            <person name="Bochicchio J."/>
            <person name="Borenstein D."/>
            <person name="Chapman S."/>
            <person name="Chen Z."/>
            <person name="Freedman E."/>
            <person name="Gellesch M."/>
            <person name="Goldberg J."/>
            <person name="Griggs A."/>
            <person name="Gujja S."/>
            <person name="Heilman E."/>
            <person name="Heiman D."/>
            <person name="Hepburn T."/>
            <person name="Howarth C."/>
            <person name="Jen D."/>
            <person name="Larson L."/>
            <person name="Mehta T."/>
            <person name="Park D."/>
            <person name="Pearson M."/>
            <person name="Roberts A."/>
            <person name="Saif S."/>
            <person name="Shenoy N."/>
            <person name="Sisk P."/>
            <person name="Stolte C."/>
            <person name="Sykes S."/>
            <person name="Thomson T."/>
            <person name="Walk T."/>
            <person name="White J."/>
            <person name="Yandava C."/>
            <person name="Burger G."/>
            <person name="Gray M.W."/>
            <person name="Holland P.W.H."/>
            <person name="King N."/>
            <person name="Lang F.B.F."/>
            <person name="Roger A.J."/>
            <person name="Ruiz-Trillo I."/>
            <person name="Lander E."/>
            <person name="Nusbaum C."/>
        </authorList>
    </citation>
    <scope>NUCLEOTIDE SEQUENCE [LARGE SCALE GENOMIC DNA]</scope>
    <source>
        <strain evidence="3 4">ATCC 50062</strain>
    </source>
</reference>
<feature type="compositionally biased region" description="Acidic residues" evidence="1">
    <location>
        <begin position="42"/>
        <end position="52"/>
    </location>
</feature>
<evidence type="ECO:0000313" key="3">
    <source>
        <dbReference type="EMBL" id="KNC45990.1"/>
    </source>
</evidence>
<organism evidence="3 4">
    <name type="scientific">Thecamonas trahens ATCC 50062</name>
    <dbReference type="NCBI Taxonomy" id="461836"/>
    <lineage>
        <taxon>Eukaryota</taxon>
        <taxon>Apusozoa</taxon>
        <taxon>Apusomonadida</taxon>
        <taxon>Apusomonadidae</taxon>
        <taxon>Thecamonas</taxon>
    </lineage>
</organism>
<protein>
    <submittedName>
        <fullName evidence="3">Uncharacterized protein</fullName>
    </submittedName>
</protein>
<evidence type="ECO:0000313" key="4">
    <source>
        <dbReference type="Proteomes" id="UP000054408"/>
    </source>
</evidence>
<dbReference type="OrthoDB" id="2019415at2759"/>
<keyword evidence="4" id="KW-1185">Reference proteome</keyword>
<feature type="transmembrane region" description="Helical" evidence="2">
    <location>
        <begin position="13"/>
        <end position="32"/>
    </location>
</feature>
<dbReference type="EMBL" id="GL349433">
    <property type="protein sequence ID" value="KNC45990.1"/>
    <property type="molecule type" value="Genomic_DNA"/>
</dbReference>
<keyword evidence="2" id="KW-0472">Membrane</keyword>
<dbReference type="GeneID" id="25559928"/>
<dbReference type="GO" id="GO:0034551">
    <property type="term" value="P:mitochondrial respiratory chain complex III assembly"/>
    <property type="evidence" value="ECO:0007669"/>
    <property type="project" value="InterPro"/>
</dbReference>
<sequence>MSVPYTRSSLLKMWAAVSLSMFAGASVMHNILKPDLRLERDSDDVSYDDDASGEAVTGGESQAER</sequence>
<dbReference type="AlphaFoldDB" id="A0A0L0D1H4"/>
<dbReference type="Pfam" id="PF14990">
    <property type="entry name" value="DUF4516"/>
    <property type="match status" value="1"/>
</dbReference>
<keyword evidence="2" id="KW-0812">Transmembrane</keyword>
<proteinExistence type="predicted"/>
<keyword evidence="2" id="KW-1133">Transmembrane helix</keyword>
<name>A0A0L0D1H4_THETB</name>
<evidence type="ECO:0000256" key="2">
    <source>
        <dbReference type="SAM" id="Phobius"/>
    </source>
</evidence>
<feature type="region of interest" description="Disordered" evidence="1">
    <location>
        <begin position="42"/>
        <end position="65"/>
    </location>
</feature>
<accession>A0A0L0D1H4</accession>
<dbReference type="InterPro" id="IPR027858">
    <property type="entry name" value="BRAWNIN"/>
</dbReference>
<gene>
    <name evidence="3" type="ORF">AMSG_00108</name>
</gene>
<dbReference type="Proteomes" id="UP000054408">
    <property type="component" value="Unassembled WGS sequence"/>
</dbReference>
<dbReference type="RefSeq" id="XP_013762970.1">
    <property type="nucleotide sequence ID" value="XM_013907516.1"/>
</dbReference>
<dbReference type="GO" id="GO:0005739">
    <property type="term" value="C:mitochondrion"/>
    <property type="evidence" value="ECO:0007669"/>
    <property type="project" value="GOC"/>
</dbReference>
<evidence type="ECO:0000256" key="1">
    <source>
        <dbReference type="SAM" id="MobiDB-lite"/>
    </source>
</evidence>